<organism evidence="6">
    <name type="scientific">Ostreococcus tauri</name>
    <name type="common">Marine green alga</name>
    <dbReference type="NCBI Taxonomy" id="70448"/>
    <lineage>
        <taxon>Eukaryota</taxon>
        <taxon>Viridiplantae</taxon>
        <taxon>Chlorophyta</taxon>
        <taxon>Mamiellophyceae</taxon>
        <taxon>Mamiellales</taxon>
        <taxon>Bathycoccaceae</taxon>
        <taxon>Ostreococcus</taxon>
    </lineage>
</organism>
<name>A0A1Y5I6I7_OSTTA</name>
<feature type="compositionally biased region" description="Basic and acidic residues" evidence="4">
    <location>
        <begin position="354"/>
        <end position="370"/>
    </location>
</feature>
<dbReference type="SUPFAM" id="SSF49764">
    <property type="entry name" value="HSP20-like chaperones"/>
    <property type="match status" value="2"/>
</dbReference>
<dbReference type="Proteomes" id="UP000195557">
    <property type="component" value="Unassembled WGS sequence"/>
</dbReference>
<dbReference type="OMA" id="PKASCID"/>
<keyword evidence="1" id="KW-0346">Stress response</keyword>
<dbReference type="RefSeq" id="XP_003078140.2">
    <property type="nucleotide sequence ID" value="XM_003078092.2"/>
</dbReference>
<dbReference type="InterPro" id="IPR002068">
    <property type="entry name" value="A-crystallin/Hsp20_dom"/>
</dbReference>
<evidence type="ECO:0000313" key="6">
    <source>
        <dbReference type="EMBL" id="OUS43834.1"/>
    </source>
</evidence>
<comment type="similarity">
    <text evidence="2 3">Belongs to the small heat shock protein (HSP20) family.</text>
</comment>
<evidence type="ECO:0000259" key="5">
    <source>
        <dbReference type="PROSITE" id="PS01031"/>
    </source>
</evidence>
<feature type="domain" description="SHSP" evidence="5">
    <location>
        <begin position="141"/>
        <end position="244"/>
    </location>
</feature>
<dbReference type="EMBL" id="KZ155826">
    <property type="protein sequence ID" value="OUS43834.1"/>
    <property type="molecule type" value="Genomic_DNA"/>
</dbReference>
<protein>
    <recommendedName>
        <fullName evidence="5">SHSP domain-containing protein</fullName>
    </recommendedName>
</protein>
<accession>A0A1Y5I6I7</accession>
<dbReference type="KEGG" id="ota:OT_ostta03g02290"/>
<gene>
    <name evidence="6" type="ORF">BE221DRAFT_117852</name>
</gene>
<dbReference type="AlphaFoldDB" id="A0A1Y5I6I7"/>
<dbReference type="CDD" id="cd00298">
    <property type="entry name" value="ACD_sHsps_p23-like"/>
    <property type="match status" value="1"/>
</dbReference>
<dbReference type="OrthoDB" id="1431247at2759"/>
<dbReference type="InterPro" id="IPR031107">
    <property type="entry name" value="Small_HSP"/>
</dbReference>
<evidence type="ECO:0000256" key="1">
    <source>
        <dbReference type="ARBA" id="ARBA00023016"/>
    </source>
</evidence>
<evidence type="ECO:0000256" key="4">
    <source>
        <dbReference type="SAM" id="MobiDB-lite"/>
    </source>
</evidence>
<sequence>MLGMMMRGPTMYTASPMALVDALFDDDFAFANAGERARAMRRLNENERSRTKEIGRPRIEETSRGFLITAHAPGVRAGDVKASVTTKRGHAKLRIDVEGSSSPLELGLPTKYIDITVAPKASCIDGVLRVAVLKRTAETLRVPISSTPDEGMETDDEGSTITLSVPGFGAADISVTLERPEDSLVVEGDSKNFGKFKKTFKNLPADIELSHISASVAHGLLKITMQDPHAIDPMDIAVSSLESDMTTSESAVTLVRRHVPGVSADNVSCRLTADRMLHVEVKTSNGRAALSTSVSRNVDHSTIRAACANGILSVVAEPTKTETETHVLQIDVSGDSPAALVEAAVEAALPSTEKPTEVEDFDGKIEDVAA</sequence>
<dbReference type="PROSITE" id="PS01031">
    <property type="entry name" value="SHSP"/>
    <property type="match status" value="1"/>
</dbReference>
<dbReference type="InterPro" id="IPR008978">
    <property type="entry name" value="HSP20-like_chaperone"/>
</dbReference>
<dbReference type="PANTHER" id="PTHR11527">
    <property type="entry name" value="HEAT-SHOCK PROTEIN 20 FAMILY MEMBER"/>
    <property type="match status" value="1"/>
</dbReference>
<dbReference type="Gene3D" id="2.60.40.790">
    <property type="match status" value="2"/>
</dbReference>
<feature type="region of interest" description="Disordered" evidence="4">
    <location>
        <begin position="350"/>
        <end position="370"/>
    </location>
</feature>
<evidence type="ECO:0000256" key="2">
    <source>
        <dbReference type="PROSITE-ProRule" id="PRU00285"/>
    </source>
</evidence>
<dbReference type="CDD" id="cd06464">
    <property type="entry name" value="ACD_sHsps-like"/>
    <property type="match status" value="1"/>
</dbReference>
<evidence type="ECO:0000256" key="3">
    <source>
        <dbReference type="RuleBase" id="RU003616"/>
    </source>
</evidence>
<dbReference type="Pfam" id="PF00011">
    <property type="entry name" value="HSP20"/>
    <property type="match status" value="1"/>
</dbReference>
<proteinExistence type="inferred from homology"/>
<reference evidence="6" key="1">
    <citation type="submission" date="2017-04" db="EMBL/GenBank/DDBJ databases">
        <title>Population genomics of picophytoplankton unveils novel chromosome hypervariability.</title>
        <authorList>
            <consortium name="DOE Joint Genome Institute"/>
            <person name="Blanc-Mathieu R."/>
            <person name="Krasovec M."/>
            <person name="Hebrard M."/>
            <person name="Yau S."/>
            <person name="Desgranges E."/>
            <person name="Martin J."/>
            <person name="Schackwitz W."/>
            <person name="Kuo A."/>
            <person name="Salin G."/>
            <person name="Donnadieu C."/>
            <person name="Desdevises Y."/>
            <person name="Sanchez-Ferandin S."/>
            <person name="Moreau H."/>
            <person name="Rivals E."/>
            <person name="Grigoriev I.V."/>
            <person name="Grimsley N."/>
            <person name="Eyre-Walker A."/>
            <person name="Piganeau G."/>
        </authorList>
    </citation>
    <scope>NUCLEOTIDE SEQUENCE [LARGE SCALE GENOMIC DNA]</scope>
    <source>
        <strain evidence="6">RCC 1115</strain>
    </source>
</reference>